<feature type="domain" description="VQ" evidence="2">
    <location>
        <begin position="251"/>
        <end position="273"/>
    </location>
</feature>
<dbReference type="PANTHER" id="PTHR33179">
    <property type="entry name" value="VQ MOTIF-CONTAINING PROTEIN"/>
    <property type="match status" value="1"/>
</dbReference>
<evidence type="ECO:0000313" key="3">
    <source>
        <dbReference type="EMBL" id="KAF9664513.1"/>
    </source>
</evidence>
<dbReference type="OrthoDB" id="780868at2759"/>
<feature type="region of interest" description="Disordered" evidence="1">
    <location>
        <begin position="1"/>
        <end position="57"/>
    </location>
</feature>
<feature type="compositionally biased region" description="Pro residues" evidence="1">
    <location>
        <begin position="1"/>
        <end position="32"/>
    </location>
</feature>
<sequence length="372" mass="40215">MPTRVPPPNAVSPSPPPYISSPTSTPLPPTIPPQQKSSLRLRTPYPGLPPVTTSGRRSSQILTDYVTPFLVISSVNPASDVHFLLQIALKNTSSWLLLRFLRCFLKFHSTKKQTHKGASNMASSENLASLEPWNMMFRPTFPDCWVSEAFARDTETITKALQKSIFNNIDDIPMNTSTNDNSSNSYSFNETFSSNSINPYNSLIETAPPTPTASNVSGSEPETVGVTKRQRNPVPGATGKVSKRKSRASKRSQTTFISADPANFRQMVQQVTGVRFNNSQVSMVPVLKPEPQRLGGRLQGGSGCLPTLDTSAFLLDHHQQQVVMGSTSGSSPGSGPISFTQPMMGGSGGGSSGGLDFDTFSSFPTLESWKVV</sequence>
<dbReference type="EMBL" id="JADGMS010000016">
    <property type="protein sequence ID" value="KAF9664513.1"/>
    <property type="molecule type" value="Genomic_DNA"/>
</dbReference>
<feature type="region of interest" description="Disordered" evidence="1">
    <location>
        <begin position="206"/>
        <end position="253"/>
    </location>
</feature>
<evidence type="ECO:0000259" key="2">
    <source>
        <dbReference type="Pfam" id="PF05678"/>
    </source>
</evidence>
<keyword evidence="4" id="KW-1185">Reference proteome</keyword>
<dbReference type="InterPro" id="IPR008889">
    <property type="entry name" value="VQ"/>
</dbReference>
<dbReference type="GO" id="GO:0006970">
    <property type="term" value="P:response to osmotic stress"/>
    <property type="evidence" value="ECO:0007669"/>
    <property type="project" value="TreeGrafter"/>
</dbReference>
<dbReference type="PANTHER" id="PTHR33179:SF9">
    <property type="entry name" value="OS01G0278000 PROTEIN"/>
    <property type="match status" value="1"/>
</dbReference>
<dbReference type="GO" id="GO:0005634">
    <property type="term" value="C:nucleus"/>
    <property type="evidence" value="ECO:0007669"/>
    <property type="project" value="TreeGrafter"/>
</dbReference>
<accession>A0A835J6M8</accession>
<reference evidence="3 4" key="1">
    <citation type="submission" date="2020-10" db="EMBL/GenBank/DDBJ databases">
        <title>Plant Genome Project.</title>
        <authorList>
            <person name="Zhang R.-G."/>
        </authorList>
    </citation>
    <scope>NUCLEOTIDE SEQUENCE [LARGE SCALE GENOMIC DNA]</scope>
    <source>
        <strain evidence="3">FAFU-HL-1</strain>
        <tissue evidence="3">Leaf</tissue>
    </source>
</reference>
<dbReference type="Proteomes" id="UP000657918">
    <property type="component" value="Chromosome 16"/>
</dbReference>
<feature type="compositionally biased region" description="Basic residues" evidence="1">
    <location>
        <begin position="241"/>
        <end position="250"/>
    </location>
</feature>
<proteinExistence type="predicted"/>
<dbReference type="Pfam" id="PF05678">
    <property type="entry name" value="VQ"/>
    <property type="match status" value="1"/>
</dbReference>
<name>A0A835J6M8_9ROSI</name>
<dbReference type="AlphaFoldDB" id="A0A835J6M8"/>
<organism evidence="3 4">
    <name type="scientific">Salix dunnii</name>
    <dbReference type="NCBI Taxonomy" id="1413687"/>
    <lineage>
        <taxon>Eukaryota</taxon>
        <taxon>Viridiplantae</taxon>
        <taxon>Streptophyta</taxon>
        <taxon>Embryophyta</taxon>
        <taxon>Tracheophyta</taxon>
        <taxon>Spermatophyta</taxon>
        <taxon>Magnoliopsida</taxon>
        <taxon>eudicotyledons</taxon>
        <taxon>Gunneridae</taxon>
        <taxon>Pentapetalae</taxon>
        <taxon>rosids</taxon>
        <taxon>fabids</taxon>
        <taxon>Malpighiales</taxon>
        <taxon>Salicaceae</taxon>
        <taxon>Saliceae</taxon>
        <taxon>Salix</taxon>
    </lineage>
</organism>
<protein>
    <recommendedName>
        <fullName evidence="2">VQ domain-containing protein</fullName>
    </recommendedName>
</protein>
<dbReference type="GO" id="GO:0005516">
    <property type="term" value="F:calmodulin binding"/>
    <property type="evidence" value="ECO:0007669"/>
    <property type="project" value="TreeGrafter"/>
</dbReference>
<comment type="caution">
    <text evidence="3">The sequence shown here is derived from an EMBL/GenBank/DDBJ whole genome shotgun (WGS) entry which is preliminary data.</text>
</comment>
<gene>
    <name evidence="3" type="ORF">SADUNF_Sadunf16G0026600</name>
</gene>
<dbReference type="InterPro" id="IPR039609">
    <property type="entry name" value="VQ_15/22"/>
</dbReference>
<evidence type="ECO:0000313" key="4">
    <source>
        <dbReference type="Proteomes" id="UP000657918"/>
    </source>
</evidence>
<evidence type="ECO:0000256" key="1">
    <source>
        <dbReference type="SAM" id="MobiDB-lite"/>
    </source>
</evidence>